<gene>
    <name evidence="1" type="ORF">GMORB2_7498</name>
</gene>
<accession>A0A9P5D3F9</accession>
<proteinExistence type="predicted"/>
<comment type="caution">
    <text evidence="1">The sequence shown here is derived from an EMBL/GenBank/DDBJ whole genome shotgun (WGS) entry which is preliminary data.</text>
</comment>
<dbReference type="PROSITE" id="PS51257">
    <property type="entry name" value="PROKAR_LIPOPROTEIN"/>
    <property type="match status" value="1"/>
</dbReference>
<evidence type="ECO:0000313" key="1">
    <source>
        <dbReference type="EMBL" id="KAF4122506.1"/>
    </source>
</evidence>
<sequence length="47" mass="5176">MARPRSPRIPCAPSPLYVWVARVSYSVPIPWAVGCGPYDVAKMLGLF</sequence>
<dbReference type="EMBL" id="JAANYQ010000009">
    <property type="protein sequence ID" value="KAF4122506.1"/>
    <property type="molecule type" value="Genomic_DNA"/>
</dbReference>
<dbReference type="GeneID" id="55973721"/>
<evidence type="ECO:0000313" key="2">
    <source>
        <dbReference type="Proteomes" id="UP000749293"/>
    </source>
</evidence>
<name>A0A9P5D3F9_9HYPO</name>
<organism evidence="1 2">
    <name type="scientific">Geosmithia morbida</name>
    <dbReference type="NCBI Taxonomy" id="1094350"/>
    <lineage>
        <taxon>Eukaryota</taxon>
        <taxon>Fungi</taxon>
        <taxon>Dikarya</taxon>
        <taxon>Ascomycota</taxon>
        <taxon>Pezizomycotina</taxon>
        <taxon>Sordariomycetes</taxon>
        <taxon>Hypocreomycetidae</taxon>
        <taxon>Hypocreales</taxon>
        <taxon>Bionectriaceae</taxon>
        <taxon>Geosmithia</taxon>
    </lineage>
</organism>
<reference evidence="1" key="1">
    <citation type="submission" date="2020-03" db="EMBL/GenBank/DDBJ databases">
        <title>Site-based positive gene gene selection in Geosmithia morbida across the United States reveals a broad range of putative effectors and factors for local host and environmental adapation.</title>
        <authorList>
            <person name="Onufrak A."/>
            <person name="Murdoch R.W."/>
            <person name="Gazis R."/>
            <person name="Huff M."/>
            <person name="Staton M."/>
            <person name="Klingeman W."/>
            <person name="Hadziabdic D."/>
        </authorList>
    </citation>
    <scope>NUCLEOTIDE SEQUENCE</scope>
    <source>
        <strain evidence="1">1262</strain>
    </source>
</reference>
<dbReference type="AlphaFoldDB" id="A0A9P5D3F9"/>
<protein>
    <submittedName>
        <fullName evidence="1">Uncharacterized protein</fullName>
    </submittedName>
</protein>
<dbReference type="Proteomes" id="UP000749293">
    <property type="component" value="Unassembled WGS sequence"/>
</dbReference>
<dbReference type="RefSeq" id="XP_035321158.1">
    <property type="nucleotide sequence ID" value="XM_035469463.1"/>
</dbReference>
<keyword evidence="2" id="KW-1185">Reference proteome</keyword>